<feature type="compositionally biased region" description="Low complexity" evidence="2">
    <location>
        <begin position="84"/>
        <end position="98"/>
    </location>
</feature>
<dbReference type="Proteomes" id="UP000000763">
    <property type="component" value="Chromosome 4"/>
</dbReference>
<feature type="region of interest" description="Disordered" evidence="2">
    <location>
        <begin position="69"/>
        <end position="104"/>
    </location>
</feature>
<proteinExistence type="predicted"/>
<gene>
    <name evidence="3" type="primary">OSJNBb0115I21.1</name>
</gene>
<organism evidence="3 4">
    <name type="scientific">Oryza sativa subsp. japonica</name>
    <name type="common">Rice</name>
    <dbReference type="NCBI Taxonomy" id="39947"/>
    <lineage>
        <taxon>Eukaryota</taxon>
        <taxon>Viridiplantae</taxon>
        <taxon>Streptophyta</taxon>
        <taxon>Embryophyta</taxon>
        <taxon>Tracheophyta</taxon>
        <taxon>Spermatophyta</taxon>
        <taxon>Magnoliopsida</taxon>
        <taxon>Liliopsida</taxon>
        <taxon>Poales</taxon>
        <taxon>Poaceae</taxon>
        <taxon>BOP clade</taxon>
        <taxon>Oryzoideae</taxon>
        <taxon>Oryzeae</taxon>
        <taxon>Oryzinae</taxon>
        <taxon>Oryza</taxon>
        <taxon>Oryza sativa</taxon>
    </lineage>
</organism>
<dbReference type="AlphaFoldDB" id="Q7X6Y2"/>
<dbReference type="Gene3D" id="3.60.40.10">
    <property type="entry name" value="PPM-type phosphatase domain"/>
    <property type="match status" value="1"/>
</dbReference>
<protein>
    <recommendedName>
        <fullName evidence="1">protein-serine/threonine phosphatase</fullName>
        <ecNumber evidence="1">3.1.3.16</ecNumber>
    </recommendedName>
</protein>
<evidence type="ECO:0000313" key="3">
    <source>
        <dbReference type="EMBL" id="CAD39707.2"/>
    </source>
</evidence>
<accession>Q7X6Y2</accession>
<dbReference type="InterPro" id="IPR036457">
    <property type="entry name" value="PPM-type-like_dom_sf"/>
</dbReference>
<evidence type="ECO:0000256" key="1">
    <source>
        <dbReference type="ARBA" id="ARBA00013081"/>
    </source>
</evidence>
<dbReference type="GO" id="GO:0004722">
    <property type="term" value="F:protein serine/threonine phosphatase activity"/>
    <property type="evidence" value="ECO:0007669"/>
    <property type="project" value="UniProtKB-EC"/>
</dbReference>
<evidence type="ECO:0000256" key="2">
    <source>
        <dbReference type="SAM" id="MobiDB-lite"/>
    </source>
</evidence>
<reference evidence="4" key="2">
    <citation type="journal article" date="2008" name="Nucleic Acids Res.">
        <title>The rice annotation project database (RAP-DB): 2008 update.</title>
        <authorList>
            <consortium name="The rice annotation project (RAP)"/>
        </authorList>
    </citation>
    <scope>GENOME REANNOTATION</scope>
    <source>
        <strain evidence="4">cv. Nipponbare</strain>
    </source>
</reference>
<reference evidence="4" key="1">
    <citation type="journal article" date="2005" name="Nature">
        <title>The map-based sequence of the rice genome.</title>
        <authorList>
            <consortium name="International rice genome sequencing project (IRGSP)"/>
            <person name="Matsumoto T."/>
            <person name="Wu J."/>
            <person name="Kanamori H."/>
            <person name="Katayose Y."/>
            <person name="Fujisawa M."/>
            <person name="Namiki N."/>
            <person name="Mizuno H."/>
            <person name="Yamamoto K."/>
            <person name="Antonio B.A."/>
            <person name="Baba T."/>
            <person name="Sakata K."/>
            <person name="Nagamura Y."/>
            <person name="Aoki H."/>
            <person name="Arikawa K."/>
            <person name="Arita K."/>
            <person name="Bito T."/>
            <person name="Chiden Y."/>
            <person name="Fujitsuka N."/>
            <person name="Fukunaka R."/>
            <person name="Hamada M."/>
            <person name="Harada C."/>
            <person name="Hayashi A."/>
            <person name="Hijishita S."/>
            <person name="Honda M."/>
            <person name="Hosokawa S."/>
            <person name="Ichikawa Y."/>
            <person name="Idonuma A."/>
            <person name="Iijima M."/>
            <person name="Ikeda M."/>
            <person name="Ikeno M."/>
            <person name="Ito K."/>
            <person name="Ito S."/>
            <person name="Ito T."/>
            <person name="Ito Y."/>
            <person name="Ito Y."/>
            <person name="Iwabuchi A."/>
            <person name="Kamiya K."/>
            <person name="Karasawa W."/>
            <person name="Kurita K."/>
            <person name="Katagiri S."/>
            <person name="Kikuta A."/>
            <person name="Kobayashi H."/>
            <person name="Kobayashi N."/>
            <person name="Machita K."/>
            <person name="Maehara T."/>
            <person name="Masukawa M."/>
            <person name="Mizubayashi T."/>
            <person name="Mukai Y."/>
            <person name="Nagasaki H."/>
            <person name="Nagata Y."/>
            <person name="Naito S."/>
            <person name="Nakashima M."/>
            <person name="Nakama Y."/>
            <person name="Nakamichi Y."/>
            <person name="Nakamura M."/>
            <person name="Meguro A."/>
            <person name="Negishi M."/>
            <person name="Ohta I."/>
            <person name="Ohta T."/>
            <person name="Okamoto M."/>
            <person name="Ono N."/>
            <person name="Saji S."/>
            <person name="Sakaguchi M."/>
            <person name="Sakai K."/>
            <person name="Shibata M."/>
            <person name="Shimokawa T."/>
            <person name="Song J."/>
            <person name="Takazaki Y."/>
            <person name="Terasawa K."/>
            <person name="Tsugane M."/>
            <person name="Tsuji K."/>
            <person name="Ueda S."/>
            <person name="Waki K."/>
            <person name="Yamagata H."/>
            <person name="Yamamoto M."/>
            <person name="Yamamoto S."/>
            <person name="Yamane H."/>
            <person name="Yoshiki S."/>
            <person name="Yoshihara R."/>
            <person name="Yukawa K."/>
            <person name="Zhong H."/>
            <person name="Yano M."/>
            <person name="Yuan Q."/>
            <person name="Ouyang S."/>
            <person name="Liu J."/>
            <person name="Jones K.M."/>
            <person name="Gansberger K."/>
            <person name="Moffat K."/>
            <person name="Hill J."/>
            <person name="Bera J."/>
            <person name="Fadrosh D."/>
            <person name="Jin S."/>
            <person name="Johri S."/>
            <person name="Kim M."/>
            <person name="Overton L."/>
            <person name="Reardon M."/>
            <person name="Tsitrin T."/>
            <person name="Vuong H."/>
            <person name="Weaver B."/>
            <person name="Ciecko A."/>
            <person name="Tallon L."/>
            <person name="Jackson J."/>
            <person name="Pai G."/>
            <person name="Aken S.V."/>
            <person name="Utterback T."/>
            <person name="Reidmuller S."/>
            <person name="Feldblyum T."/>
            <person name="Hsiao J."/>
            <person name="Zismann V."/>
            <person name="Iobst S."/>
            <person name="de Vazeille A.R."/>
            <person name="Buell C.R."/>
            <person name="Ying K."/>
            <person name="Li Y."/>
            <person name="Lu T."/>
            <person name="Huang Y."/>
            <person name="Zhao Q."/>
            <person name="Feng Q."/>
            <person name="Zhang L."/>
            <person name="Zhu J."/>
            <person name="Weng Q."/>
            <person name="Mu J."/>
            <person name="Lu Y."/>
            <person name="Fan D."/>
            <person name="Liu Y."/>
            <person name="Guan J."/>
            <person name="Zhang Y."/>
            <person name="Yu S."/>
            <person name="Liu X."/>
            <person name="Zhang Y."/>
            <person name="Hong G."/>
            <person name="Han B."/>
            <person name="Choisne N."/>
            <person name="Demange N."/>
            <person name="Orjeda G."/>
            <person name="Samain S."/>
            <person name="Cattolico L."/>
            <person name="Pelletier E."/>
            <person name="Couloux A."/>
            <person name="Segurens B."/>
            <person name="Wincker P."/>
            <person name="D'Hont A."/>
            <person name="Scarpelli C."/>
            <person name="Weissenbach J."/>
            <person name="Salanoubat M."/>
            <person name="Quetier F."/>
            <person name="Yu Y."/>
            <person name="Kim H.R."/>
            <person name="Rambo T."/>
            <person name="Currie J."/>
            <person name="Collura K."/>
            <person name="Luo M."/>
            <person name="Yang T."/>
            <person name="Ammiraju J.S.S."/>
            <person name="Engler F."/>
            <person name="Soderlund C."/>
            <person name="Wing R.A."/>
            <person name="Palmer L.E."/>
            <person name="de la Bastide M."/>
            <person name="Spiegel L."/>
            <person name="Nascimento L."/>
            <person name="Zutavern T."/>
            <person name="O'Shaughnessy A."/>
            <person name="Dike S."/>
            <person name="Dedhia N."/>
            <person name="Preston R."/>
            <person name="Balija V."/>
            <person name="McCombie W.R."/>
            <person name="Chow T."/>
            <person name="Chen H."/>
            <person name="Chung M."/>
            <person name="Chen C."/>
            <person name="Shaw J."/>
            <person name="Wu H."/>
            <person name="Hsiao K."/>
            <person name="Chao Y."/>
            <person name="Chu M."/>
            <person name="Cheng C."/>
            <person name="Hour A."/>
            <person name="Lee P."/>
            <person name="Lin S."/>
            <person name="Lin Y."/>
            <person name="Liou J."/>
            <person name="Liu S."/>
            <person name="Hsing Y."/>
            <person name="Raghuvanshi S."/>
            <person name="Mohanty A."/>
            <person name="Bharti A.K."/>
            <person name="Gaur A."/>
            <person name="Gupta V."/>
            <person name="Kumar D."/>
            <person name="Ravi V."/>
            <person name="Vij S."/>
            <person name="Kapur A."/>
            <person name="Khurana P."/>
            <person name="Khurana P."/>
            <person name="Khurana J.P."/>
            <person name="Tyagi A.K."/>
            <person name="Gaikwad K."/>
            <person name="Singh A."/>
            <person name="Dalal V."/>
            <person name="Srivastava S."/>
            <person name="Dixit A."/>
            <person name="Pal A.K."/>
            <person name="Ghazi I.A."/>
            <person name="Yadav M."/>
            <person name="Pandit A."/>
            <person name="Bhargava A."/>
            <person name="Sureshbabu K."/>
            <person name="Batra K."/>
            <person name="Sharma T.R."/>
            <person name="Mohapatra T."/>
            <person name="Singh N.K."/>
            <person name="Messing J."/>
            <person name="Nelson A.B."/>
            <person name="Fuks G."/>
            <person name="Kavchok S."/>
            <person name="Keizer G."/>
            <person name="Linton E."/>
            <person name="Llaca V."/>
            <person name="Song R."/>
            <person name="Tanyolac B."/>
            <person name="Young S."/>
            <person name="Ho-Il K."/>
            <person name="Hahn J.H."/>
            <person name="Sangsakoo G."/>
            <person name="Vanavichit A."/>
            <person name="de Mattos Luiz.A.T."/>
            <person name="Zimmer P.D."/>
            <person name="Malone G."/>
            <person name="Dellagostin O."/>
            <person name="de Oliveira A.C."/>
            <person name="Bevan M."/>
            <person name="Bancroft I."/>
            <person name="Minx P."/>
            <person name="Cordum H."/>
            <person name="Wilson R."/>
            <person name="Cheng Z."/>
            <person name="Jin W."/>
            <person name="Jiang J."/>
            <person name="Leong S.A."/>
            <person name="Iwama H."/>
            <person name="Gojobori T."/>
            <person name="Itoh T."/>
            <person name="Niimura Y."/>
            <person name="Fujii Y."/>
            <person name="Habara T."/>
            <person name="Sakai H."/>
            <person name="Sato Y."/>
            <person name="Wilson G."/>
            <person name="Kumar K."/>
            <person name="McCouch S."/>
            <person name="Juretic N."/>
            <person name="Hoen D."/>
            <person name="Wright S."/>
            <person name="Bruskiewich R."/>
            <person name="Bureau T."/>
            <person name="Miyao A."/>
            <person name="Hirochika H."/>
            <person name="Nishikawa T."/>
            <person name="Kadowaki K."/>
            <person name="Sugiura M."/>
            <person name="Burr B."/>
            <person name="Sasaki T."/>
        </authorList>
    </citation>
    <scope>NUCLEOTIDE SEQUENCE [LARGE SCALE GENOMIC DNA]</scope>
    <source>
        <strain evidence="4">cv. Nipponbare</strain>
    </source>
</reference>
<dbReference type="EC" id="3.1.3.16" evidence="1"/>
<name>Q7X6Y2_ORYSJ</name>
<sequence>MGGVRSLIGCAKGPLSVGYPSCRCIDDRERPGRVGSGMGGRRLLVRVSRERWDVGCDLKRDGQRCRSTCLEDGSPTSGRRAARSGEAASSSAGAPAAAVGQESEPRCYRAAALLARLALGRESSDNISVVVIDLKGRG</sequence>
<dbReference type="SUPFAM" id="SSF81606">
    <property type="entry name" value="PP2C-like"/>
    <property type="match status" value="1"/>
</dbReference>
<evidence type="ECO:0000313" key="4">
    <source>
        <dbReference type="Proteomes" id="UP000000763"/>
    </source>
</evidence>
<dbReference type="EMBL" id="AL662949">
    <property type="protein sequence ID" value="CAD39707.2"/>
    <property type="molecule type" value="Genomic_DNA"/>
</dbReference>